<organism evidence="5 6">
    <name type="scientific">Methanospirillum hungatei</name>
    <dbReference type="NCBI Taxonomy" id="2203"/>
    <lineage>
        <taxon>Archaea</taxon>
        <taxon>Methanobacteriati</taxon>
        <taxon>Methanobacteriota</taxon>
        <taxon>Stenosarchaea group</taxon>
        <taxon>Methanomicrobia</taxon>
        <taxon>Methanomicrobiales</taxon>
        <taxon>Methanospirillaceae</taxon>
        <taxon>Methanospirillum</taxon>
    </lineage>
</organism>
<dbReference type="InterPro" id="IPR022790">
    <property type="entry name" value="GH26_dom"/>
</dbReference>
<dbReference type="GO" id="GO:0006080">
    <property type="term" value="P:substituted mannan metabolic process"/>
    <property type="evidence" value="ECO:0007669"/>
    <property type="project" value="InterPro"/>
</dbReference>
<dbReference type="PROSITE" id="PS51764">
    <property type="entry name" value="GH26"/>
    <property type="match status" value="1"/>
</dbReference>
<proteinExistence type="predicted"/>
<dbReference type="OrthoDB" id="116832at2157"/>
<dbReference type="Pfam" id="PF18911">
    <property type="entry name" value="PKD_4"/>
    <property type="match status" value="1"/>
</dbReference>
<name>A0A8F5VM33_METHU</name>
<reference evidence="5 6" key="1">
    <citation type="submission" date="2021-06" db="EMBL/GenBank/DDBJ databases">
        <title>Complete genome sequence of the secondary alcohol utilizing methanogen Methanospirillum hungatei strain GP1.</title>
        <authorList>
            <person name="Day L.A."/>
            <person name="Costa K.C."/>
        </authorList>
    </citation>
    <scope>NUCLEOTIDE SEQUENCE [LARGE SCALE GENOMIC DNA]</scope>
    <source>
        <strain evidence="5 6">GP1</strain>
    </source>
</reference>
<evidence type="ECO:0000259" key="4">
    <source>
        <dbReference type="PROSITE" id="PS51764"/>
    </source>
</evidence>
<dbReference type="EMBL" id="CP077107">
    <property type="protein sequence ID" value="QXO94631.1"/>
    <property type="molecule type" value="Genomic_DNA"/>
</dbReference>
<dbReference type="InterPro" id="IPR000601">
    <property type="entry name" value="PKD_dom"/>
</dbReference>
<dbReference type="GO" id="GO:0016985">
    <property type="term" value="F:mannan endo-1,4-beta-mannosidase activity"/>
    <property type="evidence" value="ECO:0007669"/>
    <property type="project" value="InterPro"/>
</dbReference>
<gene>
    <name evidence="5" type="ORF">KSK55_15170</name>
</gene>
<accession>A0A8F5VM33</accession>
<dbReference type="PROSITE" id="PS50093">
    <property type="entry name" value="PKD"/>
    <property type="match status" value="1"/>
</dbReference>
<keyword evidence="1" id="KW-0378">Hydrolase</keyword>
<keyword evidence="2" id="KW-0326">Glycosidase</keyword>
<evidence type="ECO:0000259" key="3">
    <source>
        <dbReference type="PROSITE" id="PS50093"/>
    </source>
</evidence>
<dbReference type="InterPro" id="IPR000805">
    <property type="entry name" value="Glyco_hydro_26"/>
</dbReference>
<dbReference type="CDD" id="cd00146">
    <property type="entry name" value="PKD"/>
    <property type="match status" value="1"/>
</dbReference>
<protein>
    <submittedName>
        <fullName evidence="5">PKD domain-containing protein</fullName>
    </submittedName>
</protein>
<evidence type="ECO:0000313" key="5">
    <source>
        <dbReference type="EMBL" id="QXO94631.1"/>
    </source>
</evidence>
<evidence type="ECO:0000256" key="1">
    <source>
        <dbReference type="ARBA" id="ARBA00022801"/>
    </source>
</evidence>
<feature type="domain" description="GH26" evidence="4">
    <location>
        <begin position="102"/>
        <end position="404"/>
    </location>
</feature>
<dbReference type="Proteomes" id="UP000694228">
    <property type="component" value="Chromosome"/>
</dbReference>
<feature type="domain" description="PKD" evidence="3">
    <location>
        <begin position="464"/>
        <end position="527"/>
    </location>
</feature>
<dbReference type="PANTHER" id="PTHR40079">
    <property type="entry name" value="MANNAN ENDO-1,4-BETA-MANNOSIDASE E-RELATED"/>
    <property type="match status" value="1"/>
</dbReference>
<dbReference type="AlphaFoldDB" id="A0A8F5VM33"/>
<evidence type="ECO:0000256" key="2">
    <source>
        <dbReference type="ARBA" id="ARBA00023295"/>
    </source>
</evidence>
<evidence type="ECO:0000313" key="6">
    <source>
        <dbReference type="Proteomes" id="UP000694228"/>
    </source>
</evidence>
<sequence length="670" mass="74380">MSNKNYGFFLLLCSIGLIISSASGTGYHIPTVAEGLLNDTGCYIGAYLGGNQGANNAMCVNYYRKSNNAPYETQILDHPLEYGEKKTGNSNEELKETDTGIETFRTAINVLKPGGGKKQLLFSRYYNLYYYPDNDYGKIPYTESPAPYIWAEKVLQQNGIPVLVLYPWALQTNGLLDLTAQNGYHAPMTGVAIITEIAQKCDALSKKYADSNGKPATILLCFGLEFNTQKIVNPTGIDAGDNENKKAWRQMFRSAYTIVRAHANPSVQMVWAGNIAQTKNDRIFYWPGTDDNGNQMAEDFVDWVGMTWYPWKNGPTTLDDLAGFYYYYARDRNHPMIFMETSADGNGISADELSLKNNQVTYLYNKNTLQKYPNIKGIIWFNVIKGEDNTNQQLVTKNFLIPDGNWNNQGKSTTKPGYVYSSSNQTAMMSSRYPNAVTDPYFIGYSAPSLSADFDLVIDKDSMTIICTDTSTGQGINSWKWDVNGDTKPEYYSQNITHRYKSPGNYPITLVISNGMQTHSITRIVTIPSGDPERDCYLFIGSFPSNAEIWVDDAQKIGITTPNMMTRYLVPGGAHSISLIRDGYTTWTGSYSLKWPQVRYFGQITLNPVLRSSHQNRTDFGGIKTGILTTGSTGGQKPQGIMPGISIKLDSGIGTVPSIPDVLPASIPSI</sequence>
<dbReference type="PANTHER" id="PTHR40079:SF4">
    <property type="entry name" value="GH26 DOMAIN-CONTAINING PROTEIN-RELATED"/>
    <property type="match status" value="1"/>
</dbReference>